<evidence type="ECO:0000259" key="2">
    <source>
        <dbReference type="Pfam" id="PF12850"/>
    </source>
</evidence>
<comment type="similarity">
    <text evidence="1">Belongs to the metallophosphoesterase superfamily. YfcE family.</text>
</comment>
<evidence type="ECO:0000313" key="3">
    <source>
        <dbReference type="EMBL" id="GAA0593917.1"/>
    </source>
</evidence>
<gene>
    <name evidence="3" type="ORF">GCM10009416_35360</name>
</gene>
<proteinExistence type="inferred from homology"/>
<sequence>MRLAIVSDIHANLEALRATLESVSADGVDRLLCLGDIVGYHADPEECVALLRRCDPICVAGNHDRAVAGRITTEGFSADAARGVAWTRKRLSAGAVRFLAEMPLQACVEGAVVAVHGALLPEGGCEMTRLDTCERRLRAFEALAAHPSGARVCAFGHTHRLGVYELRNGVFRSRAEDEVALRDDALYLINPGTVGQPRTEERRATYVVLDTARCTAAVKRVEYDVSPALEKARKAGLLPPRSSPIRAVTGRALRRLGLYGPVKRFVRSVRRGTA</sequence>
<protein>
    <submittedName>
        <fullName evidence="3">Metallophosphoesterase family protein</fullName>
    </submittedName>
</protein>
<feature type="domain" description="Calcineurin-like phosphoesterase" evidence="2">
    <location>
        <begin position="1"/>
        <end position="212"/>
    </location>
</feature>
<keyword evidence="4" id="KW-1185">Reference proteome</keyword>
<dbReference type="Proteomes" id="UP001501588">
    <property type="component" value="Unassembled WGS sequence"/>
</dbReference>
<dbReference type="InterPro" id="IPR011152">
    <property type="entry name" value="Pesterase_MJ0912"/>
</dbReference>
<dbReference type="PIRSF" id="PIRSF000883">
    <property type="entry name" value="Pesterase_MJ0912"/>
    <property type="match status" value="1"/>
</dbReference>
<dbReference type="SUPFAM" id="SSF56300">
    <property type="entry name" value="Metallo-dependent phosphatases"/>
    <property type="match status" value="1"/>
</dbReference>
<dbReference type="InterPro" id="IPR024654">
    <property type="entry name" value="Calcineurin-like_PHP_lpxH"/>
</dbReference>
<reference evidence="3 4" key="1">
    <citation type="journal article" date="2019" name="Int. J. Syst. Evol. Microbiol.">
        <title>The Global Catalogue of Microorganisms (GCM) 10K type strain sequencing project: providing services to taxonomists for standard genome sequencing and annotation.</title>
        <authorList>
            <consortium name="The Broad Institute Genomics Platform"/>
            <consortium name="The Broad Institute Genome Sequencing Center for Infectious Disease"/>
            <person name="Wu L."/>
            <person name="Ma J."/>
        </authorList>
    </citation>
    <scope>NUCLEOTIDE SEQUENCE [LARGE SCALE GENOMIC DNA]</scope>
    <source>
        <strain evidence="3 4">JCM 9933</strain>
    </source>
</reference>
<dbReference type="Gene3D" id="3.60.21.10">
    <property type="match status" value="1"/>
</dbReference>
<evidence type="ECO:0000313" key="4">
    <source>
        <dbReference type="Proteomes" id="UP001501588"/>
    </source>
</evidence>
<dbReference type="RefSeq" id="WP_343896703.1">
    <property type="nucleotide sequence ID" value="NZ_BAAAFZ010000055.1"/>
</dbReference>
<organism evidence="3 4">
    <name type="scientific">Craurococcus roseus</name>
    <dbReference type="NCBI Taxonomy" id="77585"/>
    <lineage>
        <taxon>Bacteria</taxon>
        <taxon>Pseudomonadati</taxon>
        <taxon>Pseudomonadota</taxon>
        <taxon>Alphaproteobacteria</taxon>
        <taxon>Acetobacterales</taxon>
        <taxon>Acetobacteraceae</taxon>
        <taxon>Craurococcus</taxon>
    </lineage>
</organism>
<dbReference type="InterPro" id="IPR029052">
    <property type="entry name" value="Metallo-depent_PP-like"/>
</dbReference>
<dbReference type="Pfam" id="PF12850">
    <property type="entry name" value="Metallophos_2"/>
    <property type="match status" value="1"/>
</dbReference>
<dbReference type="PANTHER" id="PTHR42850:SF2">
    <property type="entry name" value="BLL5683 PROTEIN"/>
    <property type="match status" value="1"/>
</dbReference>
<name>A0ABN1FMI1_9PROT</name>
<comment type="caution">
    <text evidence="3">The sequence shown here is derived from an EMBL/GenBank/DDBJ whole genome shotgun (WGS) entry which is preliminary data.</text>
</comment>
<accession>A0ABN1FMI1</accession>
<dbReference type="PANTHER" id="PTHR42850">
    <property type="entry name" value="METALLOPHOSPHOESTERASE"/>
    <property type="match status" value="1"/>
</dbReference>
<dbReference type="EMBL" id="BAAAFZ010000055">
    <property type="protein sequence ID" value="GAA0593917.1"/>
    <property type="molecule type" value="Genomic_DNA"/>
</dbReference>
<evidence type="ECO:0000256" key="1">
    <source>
        <dbReference type="ARBA" id="ARBA00008950"/>
    </source>
</evidence>
<dbReference type="InterPro" id="IPR050126">
    <property type="entry name" value="Ap4A_hydrolase"/>
</dbReference>